<dbReference type="EMBL" id="JAFEMO010000013">
    <property type="protein sequence ID" value="KAH7549306.1"/>
    <property type="molecule type" value="Genomic_DNA"/>
</dbReference>
<dbReference type="PANTHER" id="PTHR23081:SF36">
    <property type="entry name" value="RNA POLYMERASE II SUBUNIT A C-TERMINAL DOMAIN PHOSPHATASE"/>
    <property type="match status" value="1"/>
</dbReference>
<evidence type="ECO:0000313" key="8">
    <source>
        <dbReference type="EMBL" id="KAH7549306.1"/>
    </source>
</evidence>
<sequence>MVAITIRPPSTSALHRTSSSLHRRLSSRLGSCSFKKAPRVHLKMFGKSISIAFDCKHSTVVNGQCLHCDQRMPDDYSVAFDYIFEGLRLSLDEIARLKVTNSDKVFCQKKLHLVLDLDHTLLHTKAFEKLTPEESYLKEQTDSDTSNGSLFVLNDHYLVKLRPFVRTFLKEASSMFQIYVCSMGSRSYVKKVAQFLDPEGKYFDTRLIAREDFGQKSKKNLNLVLGQDYGTVIVDDTQSVWSDHLNNLITVKRYNYFTDHDRSSNRKSHAEMKTDESESDGELVNVLGVLTRVHGCFFDSPMDVKDVRSQSTSLPKGNARQCLMSPSFKPSSLVFPAQNHSARCSDIQHASDHMKQNTERAPAYIRKVEEDTRLGKICDDGR</sequence>
<dbReference type="CDD" id="cd07521">
    <property type="entry name" value="HAD_FCP1-like"/>
    <property type="match status" value="1"/>
</dbReference>
<dbReference type="SMART" id="SM00577">
    <property type="entry name" value="CPDc"/>
    <property type="match status" value="1"/>
</dbReference>
<evidence type="ECO:0000259" key="7">
    <source>
        <dbReference type="PROSITE" id="PS50969"/>
    </source>
</evidence>
<name>A0ABQ8H5W0_9ROSI</name>
<keyword evidence="9" id="KW-1185">Reference proteome</keyword>
<protein>
    <recommendedName>
        <fullName evidence="6">RNA polymerase II C-terminal domain phosphatase-like</fullName>
        <ecNumber evidence="6">3.1.3.16</ecNumber>
    </recommendedName>
</protein>
<proteinExistence type="predicted"/>
<gene>
    <name evidence="8" type="ORF">JRO89_XS13G0012400</name>
</gene>
<evidence type="ECO:0000256" key="3">
    <source>
        <dbReference type="ARBA" id="ARBA00023242"/>
    </source>
</evidence>
<evidence type="ECO:0000256" key="5">
    <source>
        <dbReference type="ARBA" id="ARBA00048336"/>
    </source>
</evidence>
<comment type="catalytic activity">
    <reaction evidence="5 6">
        <text>O-phospho-L-threonyl-[protein] + H2O = L-threonyl-[protein] + phosphate</text>
        <dbReference type="Rhea" id="RHEA:47004"/>
        <dbReference type="Rhea" id="RHEA-COMP:11060"/>
        <dbReference type="Rhea" id="RHEA-COMP:11605"/>
        <dbReference type="ChEBI" id="CHEBI:15377"/>
        <dbReference type="ChEBI" id="CHEBI:30013"/>
        <dbReference type="ChEBI" id="CHEBI:43474"/>
        <dbReference type="ChEBI" id="CHEBI:61977"/>
        <dbReference type="EC" id="3.1.3.16"/>
    </reaction>
</comment>
<evidence type="ECO:0000256" key="4">
    <source>
        <dbReference type="ARBA" id="ARBA00047761"/>
    </source>
</evidence>
<dbReference type="NCBIfam" id="TIGR02250">
    <property type="entry name" value="FCP1_euk"/>
    <property type="match status" value="1"/>
</dbReference>
<dbReference type="InterPro" id="IPR004274">
    <property type="entry name" value="FCP1_dom"/>
</dbReference>
<dbReference type="Gene3D" id="3.40.50.1000">
    <property type="entry name" value="HAD superfamily/HAD-like"/>
    <property type="match status" value="1"/>
</dbReference>
<comment type="caution">
    <text evidence="8">The sequence shown here is derived from an EMBL/GenBank/DDBJ whole genome shotgun (WGS) entry which is preliminary data.</text>
</comment>
<keyword evidence="2 6" id="KW-0378">Hydrolase</keyword>
<dbReference type="PANTHER" id="PTHR23081">
    <property type="entry name" value="RNA POLYMERASE II CTD PHOSPHATASE"/>
    <property type="match status" value="1"/>
</dbReference>
<feature type="domain" description="FCP1 homology" evidence="7">
    <location>
        <begin position="106"/>
        <end position="275"/>
    </location>
</feature>
<keyword evidence="3 6" id="KW-0539">Nucleus</keyword>
<evidence type="ECO:0000313" key="9">
    <source>
        <dbReference type="Proteomes" id="UP000827721"/>
    </source>
</evidence>
<accession>A0ABQ8H5W0</accession>
<organism evidence="8 9">
    <name type="scientific">Xanthoceras sorbifolium</name>
    <dbReference type="NCBI Taxonomy" id="99658"/>
    <lineage>
        <taxon>Eukaryota</taxon>
        <taxon>Viridiplantae</taxon>
        <taxon>Streptophyta</taxon>
        <taxon>Embryophyta</taxon>
        <taxon>Tracheophyta</taxon>
        <taxon>Spermatophyta</taxon>
        <taxon>Magnoliopsida</taxon>
        <taxon>eudicotyledons</taxon>
        <taxon>Gunneridae</taxon>
        <taxon>Pentapetalae</taxon>
        <taxon>rosids</taxon>
        <taxon>malvids</taxon>
        <taxon>Sapindales</taxon>
        <taxon>Sapindaceae</taxon>
        <taxon>Xanthoceroideae</taxon>
        <taxon>Xanthoceras</taxon>
    </lineage>
</organism>
<dbReference type="InterPro" id="IPR036412">
    <property type="entry name" value="HAD-like_sf"/>
</dbReference>
<dbReference type="InterPro" id="IPR039189">
    <property type="entry name" value="Fcp1"/>
</dbReference>
<evidence type="ECO:0000256" key="6">
    <source>
        <dbReference type="RuleBase" id="RU366066"/>
    </source>
</evidence>
<evidence type="ECO:0000256" key="2">
    <source>
        <dbReference type="ARBA" id="ARBA00022801"/>
    </source>
</evidence>
<dbReference type="Proteomes" id="UP000827721">
    <property type="component" value="Unassembled WGS sequence"/>
</dbReference>
<dbReference type="EC" id="3.1.3.16" evidence="6"/>
<comment type="function">
    <text evidence="6">This promotes the activity of RNA polymerase II.</text>
</comment>
<dbReference type="PROSITE" id="PS50969">
    <property type="entry name" value="FCP1"/>
    <property type="match status" value="1"/>
</dbReference>
<dbReference type="InterPro" id="IPR023214">
    <property type="entry name" value="HAD_sf"/>
</dbReference>
<reference evidence="8 9" key="1">
    <citation type="submission" date="2021-02" db="EMBL/GenBank/DDBJ databases">
        <title>Plant Genome Project.</title>
        <authorList>
            <person name="Zhang R.-G."/>
        </authorList>
    </citation>
    <scope>NUCLEOTIDE SEQUENCE [LARGE SCALE GENOMIC DNA]</scope>
    <source>
        <tissue evidence="8">Leaves</tissue>
    </source>
</reference>
<dbReference type="Pfam" id="PF03031">
    <property type="entry name" value="NIF"/>
    <property type="match status" value="1"/>
</dbReference>
<comment type="catalytic activity">
    <reaction evidence="4 6">
        <text>O-phospho-L-seryl-[protein] + H2O = L-seryl-[protein] + phosphate</text>
        <dbReference type="Rhea" id="RHEA:20629"/>
        <dbReference type="Rhea" id="RHEA-COMP:9863"/>
        <dbReference type="Rhea" id="RHEA-COMP:11604"/>
        <dbReference type="ChEBI" id="CHEBI:15377"/>
        <dbReference type="ChEBI" id="CHEBI:29999"/>
        <dbReference type="ChEBI" id="CHEBI:43474"/>
        <dbReference type="ChEBI" id="CHEBI:83421"/>
        <dbReference type="EC" id="3.1.3.16"/>
    </reaction>
</comment>
<comment type="subcellular location">
    <subcellularLocation>
        <location evidence="1 6">Nucleus</location>
    </subcellularLocation>
</comment>
<evidence type="ECO:0000256" key="1">
    <source>
        <dbReference type="ARBA" id="ARBA00004123"/>
    </source>
</evidence>
<dbReference type="InterPro" id="IPR011947">
    <property type="entry name" value="FCP1_euk"/>
</dbReference>
<dbReference type="SUPFAM" id="SSF56784">
    <property type="entry name" value="HAD-like"/>
    <property type="match status" value="1"/>
</dbReference>